<name>A0A518BL83_9BACT</name>
<reference evidence="1 2" key="1">
    <citation type="submission" date="2019-02" db="EMBL/GenBank/DDBJ databases">
        <title>Deep-cultivation of Planctomycetes and their phenomic and genomic characterization uncovers novel biology.</title>
        <authorList>
            <person name="Wiegand S."/>
            <person name="Jogler M."/>
            <person name="Boedeker C."/>
            <person name="Pinto D."/>
            <person name="Vollmers J."/>
            <person name="Rivas-Marin E."/>
            <person name="Kohn T."/>
            <person name="Peeters S.H."/>
            <person name="Heuer A."/>
            <person name="Rast P."/>
            <person name="Oberbeckmann S."/>
            <person name="Bunk B."/>
            <person name="Jeske O."/>
            <person name="Meyerdierks A."/>
            <person name="Storesund J.E."/>
            <person name="Kallscheuer N."/>
            <person name="Luecker S."/>
            <person name="Lage O.M."/>
            <person name="Pohl T."/>
            <person name="Merkel B.J."/>
            <person name="Hornburger P."/>
            <person name="Mueller R.-W."/>
            <person name="Bruemmer F."/>
            <person name="Labrenz M."/>
            <person name="Spormann A.M."/>
            <person name="Op den Camp H."/>
            <person name="Overmann J."/>
            <person name="Amann R."/>
            <person name="Jetten M.S.M."/>
            <person name="Mascher T."/>
            <person name="Medema M.H."/>
            <person name="Devos D.P."/>
            <person name="Kaster A.-K."/>
            <person name="Ovreas L."/>
            <person name="Rohde M."/>
            <person name="Galperin M.Y."/>
            <person name="Jogler C."/>
        </authorList>
    </citation>
    <scope>NUCLEOTIDE SEQUENCE [LARGE SCALE GENOMIC DNA]</scope>
    <source>
        <strain evidence="1 2">Pla133</strain>
    </source>
</reference>
<gene>
    <name evidence="1" type="ORF">Pla133_28150</name>
</gene>
<dbReference type="RefSeq" id="WP_145066130.1">
    <property type="nucleotide sequence ID" value="NZ_CP036287.1"/>
</dbReference>
<protein>
    <submittedName>
        <fullName evidence="1">Uncharacterized protein</fullName>
    </submittedName>
</protein>
<dbReference type="KEGG" id="pbap:Pla133_28150"/>
<accession>A0A518BL83</accession>
<evidence type="ECO:0000313" key="1">
    <source>
        <dbReference type="EMBL" id="QDU67727.1"/>
    </source>
</evidence>
<sequence length="94" mass="10304">MCGPIRMTYAGGTPSATFEVDKGTKTTEEWIAAAFNTLQLSAPSDTTALTAQWCCDGDDQVCPLTRNPGETYINFFRRFKEEVEGKMADCPPEA</sequence>
<proteinExistence type="predicted"/>
<organism evidence="1 2">
    <name type="scientific">Engelhardtia mirabilis</name>
    <dbReference type="NCBI Taxonomy" id="2528011"/>
    <lineage>
        <taxon>Bacteria</taxon>
        <taxon>Pseudomonadati</taxon>
        <taxon>Planctomycetota</taxon>
        <taxon>Planctomycetia</taxon>
        <taxon>Planctomycetia incertae sedis</taxon>
        <taxon>Engelhardtia</taxon>
    </lineage>
</organism>
<dbReference type="EMBL" id="CP036287">
    <property type="protein sequence ID" value="QDU67727.1"/>
    <property type="molecule type" value="Genomic_DNA"/>
</dbReference>
<keyword evidence="2" id="KW-1185">Reference proteome</keyword>
<dbReference type="Proteomes" id="UP000316921">
    <property type="component" value="Chromosome"/>
</dbReference>
<evidence type="ECO:0000313" key="2">
    <source>
        <dbReference type="Proteomes" id="UP000316921"/>
    </source>
</evidence>
<dbReference type="AlphaFoldDB" id="A0A518BL83"/>